<evidence type="ECO:0000256" key="7">
    <source>
        <dbReference type="RuleBase" id="RU362042"/>
    </source>
</evidence>
<dbReference type="InterPro" id="IPR019533">
    <property type="entry name" value="Peptidase_S26"/>
</dbReference>
<dbReference type="FunCoup" id="Q025X2">
    <property type="interactions" value="382"/>
</dbReference>
<comment type="catalytic activity">
    <reaction evidence="1 7">
        <text>Cleavage of hydrophobic, N-terminal signal or leader sequences from secreted and periplasmic proteins.</text>
        <dbReference type="EC" id="3.4.21.89"/>
    </reaction>
</comment>
<dbReference type="PANTHER" id="PTHR43390">
    <property type="entry name" value="SIGNAL PEPTIDASE I"/>
    <property type="match status" value="1"/>
</dbReference>
<keyword evidence="7" id="KW-0472">Membrane</keyword>
<keyword evidence="7" id="KW-0812">Transmembrane</keyword>
<dbReference type="GO" id="GO:0009003">
    <property type="term" value="F:signal peptidase activity"/>
    <property type="evidence" value="ECO:0007669"/>
    <property type="project" value="UniProtKB-EC"/>
</dbReference>
<comment type="subcellular location">
    <subcellularLocation>
        <location evidence="7">Membrane</location>
        <topology evidence="7">Single-pass type II membrane protein</topology>
    </subcellularLocation>
</comment>
<dbReference type="eggNOG" id="COG0681">
    <property type="taxonomic scope" value="Bacteria"/>
</dbReference>
<keyword evidence="7" id="KW-1133">Transmembrane helix</keyword>
<accession>Q025X2</accession>
<protein>
    <recommendedName>
        <fullName evidence="4 7">Signal peptidase I</fullName>
        <ecNumber evidence="3 7">3.4.21.89</ecNumber>
    </recommendedName>
</protein>
<dbReference type="PRINTS" id="PR00727">
    <property type="entry name" value="LEADERPTASE"/>
</dbReference>
<evidence type="ECO:0000256" key="1">
    <source>
        <dbReference type="ARBA" id="ARBA00000677"/>
    </source>
</evidence>
<dbReference type="STRING" id="234267.Acid_2207"/>
<feature type="active site" evidence="6">
    <location>
        <position position="58"/>
    </location>
</feature>
<dbReference type="Gene3D" id="2.10.109.10">
    <property type="entry name" value="Umud Fragment, subunit A"/>
    <property type="match status" value="1"/>
</dbReference>
<dbReference type="EC" id="3.4.21.89" evidence="3 7"/>
<dbReference type="EMBL" id="CP000473">
    <property type="protein sequence ID" value="ABJ83197.1"/>
    <property type="molecule type" value="Genomic_DNA"/>
</dbReference>
<keyword evidence="7" id="KW-0645">Protease</keyword>
<feature type="active site" evidence="6">
    <location>
        <position position="112"/>
    </location>
</feature>
<evidence type="ECO:0000256" key="5">
    <source>
        <dbReference type="ARBA" id="ARBA00022801"/>
    </source>
</evidence>
<evidence type="ECO:0000256" key="2">
    <source>
        <dbReference type="ARBA" id="ARBA00009370"/>
    </source>
</evidence>
<dbReference type="GO" id="GO:0006465">
    <property type="term" value="P:signal peptide processing"/>
    <property type="evidence" value="ECO:0007669"/>
    <property type="project" value="InterPro"/>
</dbReference>
<organism evidence="9">
    <name type="scientific">Solibacter usitatus (strain Ellin6076)</name>
    <dbReference type="NCBI Taxonomy" id="234267"/>
    <lineage>
        <taxon>Bacteria</taxon>
        <taxon>Pseudomonadati</taxon>
        <taxon>Acidobacteriota</taxon>
        <taxon>Terriglobia</taxon>
        <taxon>Bryobacterales</taxon>
        <taxon>Solibacteraceae</taxon>
        <taxon>Candidatus Solibacter</taxon>
    </lineage>
</organism>
<proteinExistence type="inferred from homology"/>
<evidence type="ECO:0000256" key="6">
    <source>
        <dbReference type="PIRSR" id="PIRSR600223-1"/>
    </source>
</evidence>
<evidence type="ECO:0000256" key="4">
    <source>
        <dbReference type="ARBA" id="ARBA00019232"/>
    </source>
</evidence>
<dbReference type="InParanoid" id="Q025X2"/>
<dbReference type="InterPro" id="IPR019757">
    <property type="entry name" value="Pept_S26A_signal_pept_1_Lys-AS"/>
</dbReference>
<dbReference type="Pfam" id="PF10502">
    <property type="entry name" value="Peptidase_S26"/>
    <property type="match status" value="1"/>
</dbReference>
<keyword evidence="5 7" id="KW-0378">Hydrolase</keyword>
<comment type="similarity">
    <text evidence="2 7">Belongs to the peptidase S26 family.</text>
</comment>
<feature type="domain" description="Peptidase S26" evidence="8">
    <location>
        <begin position="31"/>
        <end position="221"/>
    </location>
</feature>
<dbReference type="InterPro" id="IPR000223">
    <property type="entry name" value="Pept_S26A_signal_pept_1"/>
</dbReference>
<dbReference type="AlphaFoldDB" id="Q025X2"/>
<dbReference type="PROSITE" id="PS00760">
    <property type="entry name" value="SPASE_I_2"/>
    <property type="match status" value="1"/>
</dbReference>
<dbReference type="HOGENOM" id="CLU_028723_1_3_0"/>
<evidence type="ECO:0000313" key="9">
    <source>
        <dbReference type="EMBL" id="ABJ83197.1"/>
    </source>
</evidence>
<gene>
    <name evidence="9" type="ordered locus">Acid_2207</name>
</gene>
<dbReference type="GO" id="GO:0016020">
    <property type="term" value="C:membrane"/>
    <property type="evidence" value="ECO:0007669"/>
    <property type="project" value="UniProtKB-SubCell"/>
</dbReference>
<evidence type="ECO:0000256" key="3">
    <source>
        <dbReference type="ARBA" id="ARBA00013208"/>
    </source>
</evidence>
<dbReference type="PANTHER" id="PTHR43390:SF1">
    <property type="entry name" value="CHLOROPLAST PROCESSING PEPTIDASE"/>
    <property type="match status" value="1"/>
</dbReference>
<name>Q025X2_SOLUE</name>
<reference evidence="9" key="1">
    <citation type="submission" date="2006-10" db="EMBL/GenBank/DDBJ databases">
        <title>Complete sequence of Solibacter usitatus Ellin6076.</title>
        <authorList>
            <consortium name="US DOE Joint Genome Institute"/>
            <person name="Copeland A."/>
            <person name="Lucas S."/>
            <person name="Lapidus A."/>
            <person name="Barry K."/>
            <person name="Detter J.C."/>
            <person name="Glavina del Rio T."/>
            <person name="Hammon N."/>
            <person name="Israni S."/>
            <person name="Dalin E."/>
            <person name="Tice H."/>
            <person name="Pitluck S."/>
            <person name="Thompson L.S."/>
            <person name="Brettin T."/>
            <person name="Bruce D."/>
            <person name="Han C."/>
            <person name="Tapia R."/>
            <person name="Gilna P."/>
            <person name="Schmutz J."/>
            <person name="Larimer F."/>
            <person name="Land M."/>
            <person name="Hauser L."/>
            <person name="Kyrpides N."/>
            <person name="Mikhailova N."/>
            <person name="Janssen P.H."/>
            <person name="Kuske C.R."/>
            <person name="Richardson P."/>
        </authorList>
    </citation>
    <scope>NUCLEOTIDE SEQUENCE</scope>
    <source>
        <strain evidence="9">Ellin6076</strain>
    </source>
</reference>
<dbReference type="GO" id="GO:0004252">
    <property type="term" value="F:serine-type endopeptidase activity"/>
    <property type="evidence" value="ECO:0007669"/>
    <property type="project" value="InterPro"/>
</dbReference>
<dbReference type="SUPFAM" id="SSF51306">
    <property type="entry name" value="LexA/Signal peptidase"/>
    <property type="match status" value="1"/>
</dbReference>
<dbReference type="KEGG" id="sus:Acid_2207"/>
<feature type="transmembrane region" description="Helical" evidence="7">
    <location>
        <begin position="34"/>
        <end position="54"/>
    </location>
</feature>
<dbReference type="InterPro" id="IPR036286">
    <property type="entry name" value="LexA/Signal_pep-like_sf"/>
</dbReference>
<dbReference type="CDD" id="cd06530">
    <property type="entry name" value="S26_SPase_I"/>
    <property type="match status" value="1"/>
</dbReference>
<evidence type="ECO:0000259" key="8">
    <source>
        <dbReference type="Pfam" id="PF10502"/>
    </source>
</evidence>
<dbReference type="MEROPS" id="S26.025"/>
<dbReference type="NCBIfam" id="TIGR02227">
    <property type="entry name" value="sigpep_I_bact"/>
    <property type="match status" value="1"/>
</dbReference>
<dbReference type="OrthoDB" id="128315at2"/>
<sequence>MTDVETSTDLKAPGFRTRIAELTDDVQRGFIAEWAVTIILLLFGTTTLIQAFVIPSASMVGTLLIGDHVLVDKLVYAPGGAVSSKILPYRDVRRGDIIVFRYPLNISQDYVKRAIGVPGDHIHFDNKQLFLNGKMVNEPYTVHSQQYPDVYRDNFPSGAHAMPLRPRAAEMIEKNVVDGELVVPPGYIFAMGDNRDDSDDSRYWGLVPRENIVGTPVIIYWSFEAPTQDLINGNVGVDHIIDVITHFFTKTRWSRTFKLIRGYPLGRASN</sequence>